<dbReference type="Proteomes" id="UP000095285">
    <property type="component" value="Unassembled WGS sequence"/>
</dbReference>
<keyword evidence="1" id="KW-1185">Reference proteome</keyword>
<reference evidence="2" key="2">
    <citation type="submission" date="2016-11" db="UniProtKB">
        <authorList>
            <consortium name="WormBaseParasite"/>
        </authorList>
    </citation>
    <scope>IDENTIFICATION</scope>
</reference>
<name>A0A1I7VKF9_LOALO</name>
<protein>
    <submittedName>
        <fullName evidence="2">Uncharacterized protein</fullName>
    </submittedName>
</protein>
<proteinExistence type="predicted"/>
<reference evidence="1" key="1">
    <citation type="submission" date="2012-04" db="EMBL/GenBank/DDBJ databases">
        <title>The Genome Sequence of Loa loa.</title>
        <authorList>
            <consortium name="The Broad Institute Genome Sequencing Platform"/>
            <consortium name="Broad Institute Genome Sequencing Center for Infectious Disease"/>
            <person name="Nutman T.B."/>
            <person name="Fink D.L."/>
            <person name="Russ C."/>
            <person name="Young S."/>
            <person name="Zeng Q."/>
            <person name="Gargeya S."/>
            <person name="Alvarado L."/>
            <person name="Berlin A."/>
            <person name="Chapman S.B."/>
            <person name="Chen Z."/>
            <person name="Freedman E."/>
            <person name="Gellesch M."/>
            <person name="Goldberg J."/>
            <person name="Griggs A."/>
            <person name="Gujja S."/>
            <person name="Heilman E.R."/>
            <person name="Heiman D."/>
            <person name="Howarth C."/>
            <person name="Mehta T."/>
            <person name="Neiman D."/>
            <person name="Pearson M."/>
            <person name="Roberts A."/>
            <person name="Saif S."/>
            <person name="Shea T."/>
            <person name="Shenoy N."/>
            <person name="Sisk P."/>
            <person name="Stolte C."/>
            <person name="Sykes S."/>
            <person name="White J."/>
            <person name="Yandava C."/>
            <person name="Haas B."/>
            <person name="Henn M.R."/>
            <person name="Nusbaum C."/>
            <person name="Birren B."/>
        </authorList>
    </citation>
    <scope>NUCLEOTIDE SEQUENCE [LARGE SCALE GENOMIC DNA]</scope>
</reference>
<organism evidence="1 2">
    <name type="scientific">Loa loa</name>
    <name type="common">Eye worm</name>
    <name type="synonym">Filaria loa</name>
    <dbReference type="NCBI Taxonomy" id="7209"/>
    <lineage>
        <taxon>Eukaryota</taxon>
        <taxon>Metazoa</taxon>
        <taxon>Ecdysozoa</taxon>
        <taxon>Nematoda</taxon>
        <taxon>Chromadorea</taxon>
        <taxon>Rhabditida</taxon>
        <taxon>Spirurina</taxon>
        <taxon>Spiruromorpha</taxon>
        <taxon>Filarioidea</taxon>
        <taxon>Onchocercidae</taxon>
        <taxon>Loa</taxon>
    </lineage>
</organism>
<evidence type="ECO:0000313" key="1">
    <source>
        <dbReference type="Proteomes" id="UP000095285"/>
    </source>
</evidence>
<evidence type="ECO:0000313" key="2">
    <source>
        <dbReference type="WBParaSite" id="EN70_3547"/>
    </source>
</evidence>
<dbReference type="AlphaFoldDB" id="A0A1I7VKF9"/>
<sequence length="49" mass="5620">MYCNLLDILRFDTLVRSENLLKMIFMDHALNINSMRVDAVLLEGGDCSD</sequence>
<dbReference type="WBParaSite" id="EN70_3547">
    <property type="protein sequence ID" value="EN70_3547"/>
    <property type="gene ID" value="EN70_3547"/>
</dbReference>
<accession>A0A1I7VKF9</accession>